<dbReference type="SUPFAM" id="SSF51445">
    <property type="entry name" value="(Trans)glycosidases"/>
    <property type="match status" value="1"/>
</dbReference>
<dbReference type="InterPro" id="IPR050288">
    <property type="entry name" value="Cellulose_deg_GH3"/>
</dbReference>
<name>A0ABQ0KZW4_MYCCL</name>
<evidence type="ECO:0000256" key="4">
    <source>
        <dbReference type="ARBA" id="ARBA00022801"/>
    </source>
</evidence>
<feature type="compositionally biased region" description="Basic and acidic residues" evidence="6">
    <location>
        <begin position="1366"/>
        <end position="1376"/>
    </location>
</feature>
<evidence type="ECO:0000256" key="5">
    <source>
        <dbReference type="ARBA" id="ARBA00023295"/>
    </source>
</evidence>
<dbReference type="Gene3D" id="2.60.120.260">
    <property type="entry name" value="Galactose-binding domain-like"/>
    <property type="match status" value="1"/>
</dbReference>
<dbReference type="InterPro" id="IPR013783">
    <property type="entry name" value="Ig-like_fold"/>
</dbReference>
<feature type="non-terminal residue" evidence="8">
    <location>
        <position position="1"/>
    </location>
</feature>
<dbReference type="PROSITE" id="PS51820">
    <property type="entry name" value="PA14"/>
    <property type="match status" value="1"/>
</dbReference>
<keyword evidence="4 8" id="KW-0378">Hydrolase</keyword>
<dbReference type="Pfam" id="PF01915">
    <property type="entry name" value="Glyco_hydro_3_C"/>
    <property type="match status" value="1"/>
</dbReference>
<feature type="region of interest" description="Disordered" evidence="6">
    <location>
        <begin position="1356"/>
        <end position="1376"/>
    </location>
</feature>
<proteinExistence type="inferred from homology"/>
<feature type="region of interest" description="Disordered" evidence="6">
    <location>
        <begin position="967"/>
        <end position="1010"/>
    </location>
</feature>
<feature type="domain" description="PA14" evidence="7">
    <location>
        <begin position="427"/>
        <end position="591"/>
    </location>
</feature>
<dbReference type="Pfam" id="PF14310">
    <property type="entry name" value="Fn3-like"/>
    <property type="match status" value="1"/>
</dbReference>
<dbReference type="Proteomes" id="UP000815677">
    <property type="component" value="Unassembled WGS sequence"/>
</dbReference>
<dbReference type="SMART" id="SM01217">
    <property type="entry name" value="Fn3_like"/>
    <property type="match status" value="1"/>
</dbReference>
<evidence type="ECO:0000313" key="8">
    <source>
        <dbReference type="EMBL" id="GAT44466.1"/>
    </source>
</evidence>
<dbReference type="Pfam" id="PF00933">
    <property type="entry name" value="Glyco_hydro_3"/>
    <property type="match status" value="1"/>
</dbReference>
<dbReference type="Pfam" id="PF17667">
    <property type="entry name" value="Pkinase_fungal"/>
    <property type="match status" value="1"/>
</dbReference>
<dbReference type="PANTHER" id="PTHR42715">
    <property type="entry name" value="BETA-GLUCOSIDASE"/>
    <property type="match status" value="1"/>
</dbReference>
<gene>
    <name evidence="8" type="ORF">MCHLO_02089</name>
</gene>
<feature type="compositionally biased region" description="Low complexity" evidence="6">
    <location>
        <begin position="896"/>
        <end position="908"/>
    </location>
</feature>
<organism evidence="8 9">
    <name type="scientific">Mycena chlorophos</name>
    <name type="common">Agaric fungus</name>
    <name type="synonym">Agaricus chlorophos</name>
    <dbReference type="NCBI Taxonomy" id="658473"/>
    <lineage>
        <taxon>Eukaryota</taxon>
        <taxon>Fungi</taxon>
        <taxon>Dikarya</taxon>
        <taxon>Basidiomycota</taxon>
        <taxon>Agaricomycotina</taxon>
        <taxon>Agaricomycetes</taxon>
        <taxon>Agaricomycetidae</taxon>
        <taxon>Agaricales</taxon>
        <taxon>Marasmiineae</taxon>
        <taxon>Mycenaceae</taxon>
        <taxon>Mycena</taxon>
    </lineage>
</organism>
<feature type="region of interest" description="Disordered" evidence="6">
    <location>
        <begin position="868"/>
        <end position="922"/>
    </location>
</feature>
<evidence type="ECO:0000256" key="1">
    <source>
        <dbReference type="ARBA" id="ARBA00000448"/>
    </source>
</evidence>
<evidence type="ECO:0000259" key="7">
    <source>
        <dbReference type="PROSITE" id="PS51820"/>
    </source>
</evidence>
<dbReference type="Pfam" id="PF07691">
    <property type="entry name" value="PA14"/>
    <property type="match status" value="1"/>
</dbReference>
<evidence type="ECO:0000256" key="2">
    <source>
        <dbReference type="ARBA" id="ARBA00005336"/>
    </source>
</evidence>
<dbReference type="InterPro" id="IPR037524">
    <property type="entry name" value="PA14/GLEYA"/>
</dbReference>
<dbReference type="InterPro" id="IPR011658">
    <property type="entry name" value="PA14_dom"/>
</dbReference>
<feature type="compositionally biased region" description="Low complexity" evidence="6">
    <location>
        <begin position="979"/>
        <end position="992"/>
    </location>
</feature>
<feature type="compositionally biased region" description="Basic and acidic residues" evidence="6">
    <location>
        <begin position="997"/>
        <end position="1007"/>
    </location>
</feature>
<accession>A0ABQ0KZW4</accession>
<dbReference type="Gene3D" id="2.60.40.10">
    <property type="entry name" value="Immunoglobulins"/>
    <property type="match status" value="1"/>
</dbReference>
<keyword evidence="9" id="KW-1185">Reference proteome</keyword>
<evidence type="ECO:0000256" key="3">
    <source>
        <dbReference type="ARBA" id="ARBA00012744"/>
    </source>
</evidence>
<dbReference type="EMBL" id="DF839756">
    <property type="protein sequence ID" value="GAT44466.1"/>
    <property type="molecule type" value="Genomic_DNA"/>
</dbReference>
<sequence>SSGRKRGEIGIGGSKVFQKSRANEADIASVVEQLTTDESILLTAGVGFWHTAAIPRLGIPAVKVSDGPNGVRGNHFLMGTPAKCLPASTALGATWDPALVRQVGLKLLAPEAKLRGASIVLAPTCNIQRNPLGGRSFESFSEDPYLSGLITAAYINGVQEGGIGATIKHFVGNDKEYDRMAYDSIMSERALREVYLMPFMLAQKFAKPWAYMTAYNRLNGTHMSENPAILQKILRDEWKSDAMVMSDWFGVYSVDLAVKAGLDLEMPGVNKWRSLDLMNRSIASRKLTQRVVKERATKVLELVKKCAIGAPEVLDGDGLERTFESDEDKKLMRAVAAQSIVLLKNDKGLLPLDASKLKKVAIVGPNAKAKVLSGGGSAALRPSYFISPYQGIVDALSANPDIHVTYSEGARAYLTSPSLDDELYTEEGLPGWTASWHAHESDESMIALADPYKVERIDETRMFISTSHPDGITTRYTLKLRGHLLPRDKDTAFEFGLLSAGRAKLFVDGELLIDNWTRQRRGDAFFGTGSEEEYGVFNLKAGVKHQVLVEFMNVRAPADGDEDEMLMDSNPGVRLGGAEVRGGDELIAEAVGLAKDADVVVAVVGLNADWETEGNDRATLALPGRTDEFVEKIVAANPNTVVVTQSGSAILMPWADKVSTLVHSWYLGNATGEAIADVVFGKVNPGGKLSLTFPNAEEHVPSFGHFHSENGKVRYAEDLFVGYKHFHHRNIKPLFPFGFGLSYTTFALSDLALSKPSIANSEFEFTLSLNVANTGSVAGSEVVQVYVTLPKSSALSHPPLQLKGFTKVRVEPGKKEAVSVKLDKYAVSYWEERFETWVVEKGEYLVRVGSSSDRLPLSATFVVDVGRPPHIKAPNRSTTEDSVRAHTPPLNPSPAPSSVTPRSVVPSSNHQASSQVKQDDPKLRRDWATMMLNNFGGEYELAKFFESCVGPHGTRLNGRQFDSLVEKTKQKAHASLRQARTTAADAHAAATAKNSKRGSEKSSEKSPGETVISSPLISVLQDMVSTFPEARRPVVIDTHSTKLEPVQRGDHETAPDISMTRPGQGLPEGKLQWGHLGLVLELKEKTDIFDKNGKIANTATATDALTQLGKSARSLLEIHGGAYVFVVAVFSYDWARIFRFDRGGFKVTEKFNWIDDANIFAKLLLHVYRGYSGVADNAGMDGDDDTIRSATPADKKLMWSAISSDPTYSRLFPPDKETELKDACRVILACKRANGPQELVHCLTVGSPLHVSDGLFSRATRVYRVILREEVQAAVGPLKVYALKDAWKQELRRDEIDFYDVIDQYVRNHPDCLNGAAPMAKCHGHIDLSNSPYSNAEGDSWHAASHKTCTIRDALKNDSAGSIPPDVERSRAAKPL</sequence>
<dbReference type="SUPFAM" id="SSF52279">
    <property type="entry name" value="Beta-D-glucan exohydrolase, C-terminal domain"/>
    <property type="match status" value="1"/>
</dbReference>
<dbReference type="EC" id="3.2.1.21" evidence="3"/>
<dbReference type="PANTHER" id="PTHR42715:SF27">
    <property type="entry name" value="BETA-GLUCOSIDASE-RELATED"/>
    <property type="match status" value="1"/>
</dbReference>
<comment type="catalytic activity">
    <reaction evidence="1">
        <text>Hydrolysis of terminal, non-reducing beta-D-glucosyl residues with release of beta-D-glucose.</text>
        <dbReference type="EC" id="3.2.1.21"/>
    </reaction>
</comment>
<dbReference type="InterPro" id="IPR036881">
    <property type="entry name" value="Glyco_hydro_3_C_sf"/>
</dbReference>
<dbReference type="InterPro" id="IPR017853">
    <property type="entry name" value="GH"/>
</dbReference>
<dbReference type="Gene3D" id="3.20.20.300">
    <property type="entry name" value="Glycoside hydrolase, family 3, N-terminal domain"/>
    <property type="match status" value="1"/>
</dbReference>
<dbReference type="InterPro" id="IPR036962">
    <property type="entry name" value="Glyco_hydro_3_N_sf"/>
</dbReference>
<reference evidence="8" key="1">
    <citation type="submission" date="2014-09" db="EMBL/GenBank/DDBJ databases">
        <title>Genome sequence of the luminous mushroom Mycena chlorophos for searching fungal bioluminescence genes.</title>
        <authorList>
            <person name="Tanaka Y."/>
            <person name="Kasuga D."/>
            <person name="Oba Y."/>
            <person name="Hase S."/>
            <person name="Sato K."/>
            <person name="Oba Y."/>
            <person name="Sakakibara Y."/>
        </authorList>
    </citation>
    <scope>NUCLEOTIDE SEQUENCE</scope>
</reference>
<dbReference type="InterPro" id="IPR040976">
    <property type="entry name" value="Pkinase_fungal"/>
</dbReference>
<dbReference type="InterPro" id="IPR002772">
    <property type="entry name" value="Glyco_hydro_3_C"/>
</dbReference>
<dbReference type="InterPro" id="IPR026891">
    <property type="entry name" value="Fn3-like"/>
</dbReference>
<dbReference type="Gene3D" id="3.40.50.1700">
    <property type="entry name" value="Glycoside hydrolase family 3 C-terminal domain"/>
    <property type="match status" value="1"/>
</dbReference>
<protein>
    <recommendedName>
        <fullName evidence="3">beta-glucosidase</fullName>
        <ecNumber evidence="3">3.2.1.21</ecNumber>
    </recommendedName>
</protein>
<dbReference type="PRINTS" id="PR00133">
    <property type="entry name" value="GLHYDRLASE3"/>
</dbReference>
<evidence type="ECO:0000256" key="6">
    <source>
        <dbReference type="SAM" id="MobiDB-lite"/>
    </source>
</evidence>
<dbReference type="InterPro" id="IPR001764">
    <property type="entry name" value="Glyco_hydro_3_N"/>
</dbReference>
<dbReference type="GO" id="GO:0016787">
    <property type="term" value="F:hydrolase activity"/>
    <property type="evidence" value="ECO:0007669"/>
    <property type="project" value="UniProtKB-KW"/>
</dbReference>
<evidence type="ECO:0000313" key="9">
    <source>
        <dbReference type="Proteomes" id="UP000815677"/>
    </source>
</evidence>
<comment type="similarity">
    <text evidence="2">Belongs to the glycosyl hydrolase 3 family.</text>
</comment>
<keyword evidence="5" id="KW-0326">Glycosidase</keyword>